<dbReference type="EMBL" id="VSSQ01057197">
    <property type="protein sequence ID" value="MPN11004.1"/>
    <property type="molecule type" value="Genomic_DNA"/>
</dbReference>
<dbReference type="AlphaFoldDB" id="A0A645FET1"/>
<accession>A0A645FET1</accession>
<gene>
    <name evidence="1" type="ORF">SDC9_158302</name>
</gene>
<organism evidence="1">
    <name type="scientific">bioreactor metagenome</name>
    <dbReference type="NCBI Taxonomy" id="1076179"/>
    <lineage>
        <taxon>unclassified sequences</taxon>
        <taxon>metagenomes</taxon>
        <taxon>ecological metagenomes</taxon>
    </lineage>
</organism>
<proteinExistence type="predicted"/>
<name>A0A645FET1_9ZZZZ</name>
<sequence>MPKSMDDYVPSFDSYLRAVMDYYKKTHYPSKHLTFIGNSPVPNIRYHRTQYTDLTWSKDEMDDWLSDFYLQWQGFND</sequence>
<comment type="caution">
    <text evidence="1">The sequence shown here is derived from an EMBL/GenBank/DDBJ whole genome shotgun (WGS) entry which is preliminary data.</text>
</comment>
<reference evidence="1" key="1">
    <citation type="submission" date="2019-08" db="EMBL/GenBank/DDBJ databases">
        <authorList>
            <person name="Kucharzyk K."/>
            <person name="Murdoch R.W."/>
            <person name="Higgins S."/>
            <person name="Loffler F."/>
        </authorList>
    </citation>
    <scope>NUCLEOTIDE SEQUENCE</scope>
</reference>
<protein>
    <submittedName>
        <fullName evidence="1">Uncharacterized protein</fullName>
    </submittedName>
</protein>
<evidence type="ECO:0000313" key="1">
    <source>
        <dbReference type="EMBL" id="MPN11004.1"/>
    </source>
</evidence>